<protein>
    <submittedName>
        <fullName evidence="3">Uncharacterized protein</fullName>
    </submittedName>
</protein>
<keyword evidence="4" id="KW-1185">Reference proteome</keyword>
<accession>A0AAD2H3X9</accession>
<keyword evidence="2" id="KW-0812">Transmembrane</keyword>
<feature type="region of interest" description="Disordered" evidence="1">
    <location>
        <begin position="371"/>
        <end position="390"/>
    </location>
</feature>
<reference evidence="3" key="1">
    <citation type="submission" date="2023-11" db="EMBL/GenBank/DDBJ databases">
        <authorList>
            <person name="De Vega J J."/>
            <person name="De Vega J J."/>
        </authorList>
    </citation>
    <scope>NUCLEOTIDE SEQUENCE</scope>
</reference>
<sequence>MVHHHARIIHNKRQDVPAAPTALGLTAASVAVNTAAITQESLAIDTNAVTNAGQATAVVAFSAAATATTSVLAVPTVAADPANATAQPSAAAGASKSDISIGTVIGACVGALLGAIIIVLLGLWLFRRGSQVPVRRPSNAHKGDKERAWAKMEDSHDDDKWEGKDEGVQSKYQKNGVVSVPPMEKLTMFKKGTPSMWTNYTTFPEPPAAQFDHPFAAYHPNLAKDMAQADSQLPASPQPFLPRVEVPSISWDGDTVAHDSFLSLKSNSSPPMSASADFAIPTPQLTSSEPHLWHSVEIEDFDTRDPARASSIAEPILRRKSLNNPFFGASERVSMQSARSRTPSLSRANHSVPDPVPVAMPAIPASAWTREEKGKYRVSTPPSPTSSVGTIRALPHRESENPFSDPSDEFVAPMIRLPFAKPEHHSQASQDHALASLIAALGPSASADDVQERLRVSMQPSIASVSSYTDGDNETLHQSWPVPPNQH</sequence>
<keyword evidence="2" id="KW-1133">Transmembrane helix</keyword>
<dbReference type="EMBL" id="CAVNYO010000138">
    <property type="protein sequence ID" value="CAK5268741.1"/>
    <property type="molecule type" value="Genomic_DNA"/>
</dbReference>
<organism evidence="3 4">
    <name type="scientific">Mycena citricolor</name>
    <dbReference type="NCBI Taxonomy" id="2018698"/>
    <lineage>
        <taxon>Eukaryota</taxon>
        <taxon>Fungi</taxon>
        <taxon>Dikarya</taxon>
        <taxon>Basidiomycota</taxon>
        <taxon>Agaricomycotina</taxon>
        <taxon>Agaricomycetes</taxon>
        <taxon>Agaricomycetidae</taxon>
        <taxon>Agaricales</taxon>
        <taxon>Marasmiineae</taxon>
        <taxon>Mycenaceae</taxon>
        <taxon>Mycena</taxon>
    </lineage>
</organism>
<proteinExistence type="predicted"/>
<feature type="region of interest" description="Disordered" evidence="1">
    <location>
        <begin position="464"/>
        <end position="487"/>
    </location>
</feature>
<evidence type="ECO:0000256" key="1">
    <source>
        <dbReference type="SAM" id="MobiDB-lite"/>
    </source>
</evidence>
<evidence type="ECO:0000313" key="4">
    <source>
        <dbReference type="Proteomes" id="UP001295794"/>
    </source>
</evidence>
<evidence type="ECO:0000313" key="3">
    <source>
        <dbReference type="EMBL" id="CAK5268741.1"/>
    </source>
</evidence>
<keyword evidence="2" id="KW-0472">Membrane</keyword>
<dbReference type="AlphaFoldDB" id="A0AAD2H3X9"/>
<feature type="compositionally biased region" description="Basic and acidic residues" evidence="1">
    <location>
        <begin position="141"/>
        <end position="168"/>
    </location>
</feature>
<dbReference type="Proteomes" id="UP001295794">
    <property type="component" value="Unassembled WGS sequence"/>
</dbReference>
<feature type="transmembrane region" description="Helical" evidence="2">
    <location>
        <begin position="104"/>
        <end position="126"/>
    </location>
</feature>
<gene>
    <name evidence="3" type="ORF">MYCIT1_LOCUS12023</name>
</gene>
<evidence type="ECO:0000256" key="2">
    <source>
        <dbReference type="SAM" id="Phobius"/>
    </source>
</evidence>
<comment type="caution">
    <text evidence="3">The sequence shown here is derived from an EMBL/GenBank/DDBJ whole genome shotgun (WGS) entry which is preliminary data.</text>
</comment>
<feature type="region of interest" description="Disordered" evidence="1">
    <location>
        <begin position="134"/>
        <end position="169"/>
    </location>
</feature>
<name>A0AAD2H3X9_9AGAR</name>